<name>A0A915KQB3_ROMCU</name>
<feature type="compositionally biased region" description="Polar residues" evidence="1">
    <location>
        <begin position="544"/>
        <end position="573"/>
    </location>
</feature>
<evidence type="ECO:0000313" key="3">
    <source>
        <dbReference type="WBParaSite" id="nRc.2.0.1.t40936-RA"/>
    </source>
</evidence>
<organism evidence="2 3">
    <name type="scientific">Romanomermis culicivorax</name>
    <name type="common">Nematode worm</name>
    <dbReference type="NCBI Taxonomy" id="13658"/>
    <lineage>
        <taxon>Eukaryota</taxon>
        <taxon>Metazoa</taxon>
        <taxon>Ecdysozoa</taxon>
        <taxon>Nematoda</taxon>
        <taxon>Enoplea</taxon>
        <taxon>Dorylaimia</taxon>
        <taxon>Mermithida</taxon>
        <taxon>Mermithoidea</taxon>
        <taxon>Mermithidae</taxon>
        <taxon>Romanomermis</taxon>
    </lineage>
</organism>
<dbReference type="Proteomes" id="UP000887565">
    <property type="component" value="Unplaced"/>
</dbReference>
<protein>
    <submittedName>
        <fullName evidence="3">Uncharacterized protein</fullName>
    </submittedName>
</protein>
<keyword evidence="2" id="KW-1185">Reference proteome</keyword>
<dbReference type="WBParaSite" id="nRc.2.0.1.t40936-RA">
    <property type="protein sequence ID" value="nRc.2.0.1.t40936-RA"/>
    <property type="gene ID" value="nRc.2.0.1.g40936"/>
</dbReference>
<evidence type="ECO:0000313" key="2">
    <source>
        <dbReference type="Proteomes" id="UP000887565"/>
    </source>
</evidence>
<feature type="region of interest" description="Disordered" evidence="1">
    <location>
        <begin position="543"/>
        <end position="573"/>
    </location>
</feature>
<sequence length="765" mass="87672">MKRFDLNEYFVKSVGFKSDPDFNAENPFDGPDLNDEKAFKLVASPSQGKLCIIHPKVLRWITVAKQKLKELTDLTRRESAFASLSMTTASAFVEPVGDFLAATDSPSSGTTINERPLMMENVDQDTIMDNSSDISRLLFKMSDPSKRPFTTPSSLGKRGRKTSYEMLAENGALPAVPNEIRNERLDHRMTIGEALDYWWSEEGAKITPECYRQRVHVLVTIRSLYEPSPPSKQLNCRICWWCVRLYKQKISVWAMFVDETPRRTCHKCRGRFLRRAGCQTSFGTFWVELPRIFENCTGQDAVRRLISHQLCSRYVNNSYRIVNGQLFQMPSSRGRQTVRDVTSSSFYREEGEICADFSPPAEKSFRGAADGFIKPEILDISQEEENATTSNDMVMFGAEVFSSRNKNDNLSYVPEIYKNNLISVDGSAGVERHERKPDGCCWWCGVLRQKNLDLQYSLAFVDETPRLACEMCRKKCLDNALCITRIPDPDGVDPSRFVWWNLPPIYDHLSGRQALKQLSVDKLLFTKKKPGILARRKRRLPNGSKLSTLDFSTTKNPNRSPQQRRSMCPSGNSFHDASIPDVFRDLEFDGRQTIGQAADFWFDAARDAASDECMIARGRIICKIRSLHQGQELFADDEDVPFCWWCGDKERKTLRWCRGVFSSEVSRYICGYCYHFNYRHVGCVTKMPIQQENGLINYVWWHLPRIMENAERSTTFTKLRQIGVVHDHPWLSKKRSQNPSLFVSTSDFNGKSCDVENPTGDPNDI</sequence>
<proteinExistence type="predicted"/>
<dbReference type="AlphaFoldDB" id="A0A915KQB3"/>
<accession>A0A915KQB3</accession>
<reference evidence="3" key="1">
    <citation type="submission" date="2022-11" db="UniProtKB">
        <authorList>
            <consortium name="WormBaseParasite"/>
        </authorList>
    </citation>
    <scope>IDENTIFICATION</scope>
</reference>
<evidence type="ECO:0000256" key="1">
    <source>
        <dbReference type="SAM" id="MobiDB-lite"/>
    </source>
</evidence>